<feature type="domain" description="GH16" evidence="3">
    <location>
        <begin position="20"/>
        <end position="391"/>
    </location>
</feature>
<name>A0A8S1CE90_9INSE</name>
<accession>A0A8S1CE90</accession>
<feature type="signal peptide" evidence="2">
    <location>
        <begin position="1"/>
        <end position="20"/>
    </location>
</feature>
<dbReference type="CDD" id="cd08024">
    <property type="entry name" value="GH16_CCF"/>
    <property type="match status" value="1"/>
</dbReference>
<dbReference type="PANTHER" id="PTHR10963">
    <property type="entry name" value="GLYCOSYL HYDROLASE-RELATED"/>
    <property type="match status" value="1"/>
</dbReference>
<dbReference type="OrthoDB" id="4781at2759"/>
<evidence type="ECO:0000259" key="3">
    <source>
        <dbReference type="PROSITE" id="PS51762"/>
    </source>
</evidence>
<evidence type="ECO:0000313" key="5">
    <source>
        <dbReference type="Proteomes" id="UP000494165"/>
    </source>
</evidence>
<protein>
    <recommendedName>
        <fullName evidence="3">GH16 domain-containing protein</fullName>
    </recommendedName>
</protein>
<keyword evidence="5" id="KW-1185">Reference proteome</keyword>
<dbReference type="GO" id="GO:0004553">
    <property type="term" value="F:hydrolase activity, hydrolyzing O-glycosyl compounds"/>
    <property type="evidence" value="ECO:0007669"/>
    <property type="project" value="InterPro"/>
</dbReference>
<keyword evidence="2" id="KW-0732">Signal</keyword>
<evidence type="ECO:0000256" key="1">
    <source>
        <dbReference type="ARBA" id="ARBA00006865"/>
    </source>
</evidence>
<dbReference type="AlphaFoldDB" id="A0A8S1CE90"/>
<dbReference type="Gene3D" id="2.60.120.200">
    <property type="match status" value="1"/>
</dbReference>
<reference evidence="4 5" key="1">
    <citation type="submission" date="2020-04" db="EMBL/GenBank/DDBJ databases">
        <authorList>
            <person name="Alioto T."/>
            <person name="Alioto T."/>
            <person name="Gomez Garrido J."/>
        </authorList>
    </citation>
    <scope>NUCLEOTIDE SEQUENCE [LARGE SCALE GENOMIC DNA]</scope>
</reference>
<dbReference type="GO" id="GO:0005975">
    <property type="term" value="P:carbohydrate metabolic process"/>
    <property type="evidence" value="ECO:0007669"/>
    <property type="project" value="InterPro"/>
</dbReference>
<comment type="caution">
    <text evidence="4">The sequence shown here is derived from an EMBL/GenBank/DDBJ whole genome shotgun (WGS) entry which is preliminary data.</text>
</comment>
<dbReference type="Proteomes" id="UP000494165">
    <property type="component" value="Unassembled WGS sequence"/>
</dbReference>
<sequence length="391" mass="43328">MRTIIALCLVAACCSAKISAEQKCEPSATRSSTVQGQICKGALIFEDNFDFLDLSKWSHEVTLAGGGNWEFQVYWADPANSFTSNGNLNIHPGKLADIYGNDFLYSGTLDLGPSCTQDWNFGCVRTGNSENILNPATSARLHTVNTFGFTYGTVEVRARIPAGDWIWPAIWMMPRYSVYGGWPTSGEIDIMESRGNRELGSFGGAGVNIGVEQVSSTMHWGPDFAHNRYYLTHWERNSVPGFNNDFHLYQVEWTPGNIYYFNSSDRQKDNVLLCFVDYIKFSVDNVEQGTVTPPAGGFYELGGFANEGIANPWGSSKIAPFDQEFYLILNVAVGGTNGFFPDGVANPGGKPWSNASPTAFKDFWEGKAQWEPTWQGDTTDMLVDYVRVWAL</sequence>
<dbReference type="InterPro" id="IPR000757">
    <property type="entry name" value="Beta-glucanase-like"/>
</dbReference>
<dbReference type="InterPro" id="IPR050546">
    <property type="entry name" value="Glycosyl_Hydrlase_16"/>
</dbReference>
<feature type="chain" id="PRO_5035809491" description="GH16 domain-containing protein" evidence="2">
    <location>
        <begin position="21"/>
        <end position="391"/>
    </location>
</feature>
<dbReference type="SUPFAM" id="SSF49899">
    <property type="entry name" value="Concanavalin A-like lectins/glucanases"/>
    <property type="match status" value="1"/>
</dbReference>
<proteinExistence type="inferred from homology"/>
<evidence type="ECO:0000256" key="2">
    <source>
        <dbReference type="SAM" id="SignalP"/>
    </source>
</evidence>
<dbReference type="PANTHER" id="PTHR10963:SF55">
    <property type="entry name" value="GLYCOSIDE HYDROLASE FAMILY 16 PROTEIN"/>
    <property type="match status" value="1"/>
</dbReference>
<gene>
    <name evidence="4" type="ORF">CLODIP_2_CD10021</name>
</gene>
<dbReference type="Pfam" id="PF00722">
    <property type="entry name" value="Glyco_hydro_16"/>
    <property type="match status" value="1"/>
</dbReference>
<dbReference type="PROSITE" id="PS51762">
    <property type="entry name" value="GH16_2"/>
    <property type="match status" value="1"/>
</dbReference>
<dbReference type="InterPro" id="IPR013320">
    <property type="entry name" value="ConA-like_dom_sf"/>
</dbReference>
<dbReference type="EMBL" id="CADEPI010000013">
    <property type="protein sequence ID" value="CAB3363619.1"/>
    <property type="molecule type" value="Genomic_DNA"/>
</dbReference>
<organism evidence="4 5">
    <name type="scientific">Cloeon dipterum</name>
    <dbReference type="NCBI Taxonomy" id="197152"/>
    <lineage>
        <taxon>Eukaryota</taxon>
        <taxon>Metazoa</taxon>
        <taxon>Ecdysozoa</taxon>
        <taxon>Arthropoda</taxon>
        <taxon>Hexapoda</taxon>
        <taxon>Insecta</taxon>
        <taxon>Pterygota</taxon>
        <taxon>Palaeoptera</taxon>
        <taxon>Ephemeroptera</taxon>
        <taxon>Pisciforma</taxon>
        <taxon>Baetidae</taxon>
        <taxon>Cloeon</taxon>
    </lineage>
</organism>
<comment type="similarity">
    <text evidence="1">Belongs to the glycosyl hydrolase 16 family.</text>
</comment>
<evidence type="ECO:0000313" key="4">
    <source>
        <dbReference type="EMBL" id="CAB3363619.1"/>
    </source>
</evidence>